<keyword evidence="5" id="KW-0256">Endoplasmic reticulum</keyword>
<dbReference type="Pfam" id="PF21153">
    <property type="entry name" value="NSUN5_N"/>
    <property type="match status" value="1"/>
</dbReference>
<dbReference type="InterPro" id="IPR001678">
    <property type="entry name" value="MeTrfase_RsmB-F_NOP2_dom"/>
</dbReference>
<evidence type="ECO:0000256" key="2">
    <source>
        <dbReference type="ARBA" id="ARBA00022679"/>
    </source>
</evidence>
<keyword evidence="3 10" id="KW-0949">S-adenosyl-L-methionine</keyword>
<feature type="compositionally biased region" description="Low complexity" evidence="11">
    <location>
        <begin position="570"/>
        <end position="583"/>
    </location>
</feature>
<keyword evidence="8 12" id="KW-0472">Membrane</keyword>
<feature type="binding site" evidence="10">
    <location>
        <position position="349"/>
    </location>
    <ligand>
        <name>S-adenosyl-L-methionine</name>
        <dbReference type="ChEBI" id="CHEBI:59789"/>
    </ligand>
</feature>
<protein>
    <submittedName>
        <fullName evidence="14">Putative methyltransferase NSUN5</fullName>
    </submittedName>
</protein>
<dbReference type="PANTHER" id="PTHR22807:SF4">
    <property type="entry name" value="28S RRNA (CYTOSINE-C(5))-METHYLTRANSFERASE"/>
    <property type="match status" value="1"/>
</dbReference>
<evidence type="ECO:0000256" key="11">
    <source>
        <dbReference type="SAM" id="MobiDB-lite"/>
    </source>
</evidence>
<dbReference type="OrthoDB" id="435282at2759"/>
<keyword evidence="1 10" id="KW-0489">Methyltransferase</keyword>
<dbReference type="Pfam" id="PF09446">
    <property type="entry name" value="VMA21"/>
    <property type="match status" value="1"/>
</dbReference>
<evidence type="ECO:0000256" key="7">
    <source>
        <dbReference type="ARBA" id="ARBA00022989"/>
    </source>
</evidence>
<dbReference type="PROSITE" id="PS51686">
    <property type="entry name" value="SAM_MT_RSMB_NOP"/>
    <property type="match status" value="1"/>
</dbReference>
<keyword evidence="9" id="KW-0968">Cytoplasmic vesicle</keyword>
<feature type="domain" description="SAM-dependent MTase RsmB/NOP-type" evidence="13">
    <location>
        <begin position="213"/>
        <end position="518"/>
    </location>
</feature>
<organism evidence="14 15">
    <name type="scientific">Habropoda laboriosa</name>
    <dbReference type="NCBI Taxonomy" id="597456"/>
    <lineage>
        <taxon>Eukaryota</taxon>
        <taxon>Metazoa</taxon>
        <taxon>Ecdysozoa</taxon>
        <taxon>Arthropoda</taxon>
        <taxon>Hexapoda</taxon>
        <taxon>Insecta</taxon>
        <taxon>Pterygota</taxon>
        <taxon>Neoptera</taxon>
        <taxon>Endopterygota</taxon>
        <taxon>Hymenoptera</taxon>
        <taxon>Apocrita</taxon>
        <taxon>Aculeata</taxon>
        <taxon>Apoidea</taxon>
        <taxon>Anthophila</taxon>
        <taxon>Apidae</taxon>
        <taxon>Habropoda</taxon>
    </lineage>
</organism>
<dbReference type="GO" id="GO:0008173">
    <property type="term" value="F:RNA methyltransferase activity"/>
    <property type="evidence" value="ECO:0007669"/>
    <property type="project" value="InterPro"/>
</dbReference>
<dbReference type="GO" id="GO:0070072">
    <property type="term" value="P:vacuolar proton-transporting V-type ATPase complex assembly"/>
    <property type="evidence" value="ECO:0007669"/>
    <property type="project" value="InterPro"/>
</dbReference>
<feature type="binding site" evidence="10">
    <location>
        <position position="394"/>
    </location>
    <ligand>
        <name>S-adenosyl-L-methionine</name>
        <dbReference type="ChEBI" id="CHEBI:59789"/>
    </ligand>
</feature>
<feature type="transmembrane region" description="Helical" evidence="12">
    <location>
        <begin position="142"/>
        <end position="161"/>
    </location>
</feature>
<dbReference type="GO" id="GO:0005730">
    <property type="term" value="C:nucleolus"/>
    <property type="evidence" value="ECO:0007669"/>
    <property type="project" value="TreeGrafter"/>
</dbReference>
<evidence type="ECO:0000256" key="6">
    <source>
        <dbReference type="ARBA" id="ARBA00022884"/>
    </source>
</evidence>
<evidence type="ECO:0000256" key="9">
    <source>
        <dbReference type="ARBA" id="ARBA00023329"/>
    </source>
</evidence>
<evidence type="ECO:0000256" key="1">
    <source>
        <dbReference type="ARBA" id="ARBA00022603"/>
    </source>
</evidence>
<dbReference type="Proteomes" id="UP000053825">
    <property type="component" value="Unassembled WGS sequence"/>
</dbReference>
<feature type="active site" description="Nucleophile" evidence="10">
    <location>
        <position position="448"/>
    </location>
</feature>
<feature type="compositionally biased region" description="Basic and acidic residues" evidence="11">
    <location>
        <begin position="540"/>
        <end position="550"/>
    </location>
</feature>
<dbReference type="Gene3D" id="3.30.70.1170">
    <property type="entry name" value="Sun protein, domain 3"/>
    <property type="match status" value="1"/>
</dbReference>
<dbReference type="GO" id="GO:0031410">
    <property type="term" value="C:cytoplasmic vesicle"/>
    <property type="evidence" value="ECO:0007669"/>
    <property type="project" value="UniProtKB-KW"/>
</dbReference>
<dbReference type="GO" id="GO:0070475">
    <property type="term" value="P:rRNA base methylation"/>
    <property type="evidence" value="ECO:0007669"/>
    <property type="project" value="TreeGrafter"/>
</dbReference>
<evidence type="ECO:0000256" key="5">
    <source>
        <dbReference type="ARBA" id="ARBA00022824"/>
    </source>
</evidence>
<accession>A0A0L7QUD6</accession>
<feature type="binding site" evidence="10">
    <location>
        <position position="376"/>
    </location>
    <ligand>
        <name>S-adenosyl-L-methionine</name>
        <dbReference type="ChEBI" id="CHEBI:59789"/>
    </ligand>
</feature>
<dbReference type="Pfam" id="PF21148">
    <property type="entry name" value="NSUN5_fdxn-like"/>
    <property type="match status" value="1"/>
</dbReference>
<feature type="region of interest" description="Disordered" evidence="11">
    <location>
        <begin position="540"/>
        <end position="599"/>
    </location>
</feature>
<keyword evidence="4 12" id="KW-0812">Transmembrane</keyword>
<keyword evidence="7 12" id="KW-1133">Transmembrane helix</keyword>
<sequence>MSSVFVHSIKVPRLYKTAAKIVREVRENGGSLKSLLYKQKHPNVSAIFALCFNTLQKEVQLDHLIDKTNLLKNEPRLDVWLAKVLITELLWGKKALESYCKPIKTILSYEKCLRKELNNIDKETLQTFNKTDMSFVAVLGKLFIYSIAMFTLPFGVFYGVQHIMKAEFHVDRFVINCVSVFAAVITVNVIIACYVYQALHEPDNVAEIKAIADQPSKDIKKARYTRINTLLLQLKDGISYFQEEGWILLPRCSSYERHLSVVKSLKKPNYIQDFHIPELFVFPADTSFYDYSGYQNGEIILQDKASCLPSFLLNPKPGSVVLDMCAAPGMKLSHLAAIMKNSGKVYAAEIDQQRFSTLCKHVEVIGATCVETINKDALTLRANEFPDIEYILVDPSCSGSGMLDRKLVPNEQKCAPNRLKQLQSFQVFLLRHALLNFPKVKKVVYSTCSIYPEENEQVVDEVLENVQNAYKLVPVRELLKEEWLNFSSKTYNCSDKCLYAISDVDLCNGFFVAVFERNFDVSLPKFNKIGSATVKKEQKEEETKKNEKSNGKMNITRKRKKCGNGKQAIKNGKVSSKSKGNNKAVQKNNGKPALKRKKM</sequence>
<evidence type="ECO:0000259" key="13">
    <source>
        <dbReference type="PROSITE" id="PS51686"/>
    </source>
</evidence>
<dbReference type="PRINTS" id="PR02008">
    <property type="entry name" value="RCMTFAMILY"/>
</dbReference>
<keyword evidence="15" id="KW-1185">Reference proteome</keyword>
<keyword evidence="6 10" id="KW-0694">RNA-binding</keyword>
<comment type="caution">
    <text evidence="10">Lacks conserved residue(s) required for the propagation of feature annotation.</text>
</comment>
<dbReference type="GO" id="GO:0003723">
    <property type="term" value="F:RNA binding"/>
    <property type="evidence" value="ECO:0007669"/>
    <property type="project" value="UniProtKB-UniRule"/>
</dbReference>
<dbReference type="InterPro" id="IPR049561">
    <property type="entry name" value="NSUN5_7_fdxn-like"/>
</dbReference>
<dbReference type="PANTHER" id="PTHR22807">
    <property type="entry name" value="NOP2 YEAST -RELATED NOL1/NOP2/FMU SUN DOMAIN-CONTAINING"/>
    <property type="match status" value="1"/>
</dbReference>
<dbReference type="EMBL" id="KQ414735">
    <property type="protein sequence ID" value="KOC62174.1"/>
    <property type="molecule type" value="Genomic_DNA"/>
</dbReference>
<evidence type="ECO:0000256" key="10">
    <source>
        <dbReference type="PROSITE-ProRule" id="PRU01023"/>
    </source>
</evidence>
<dbReference type="InterPro" id="IPR048889">
    <property type="entry name" value="NSUN5_RCM1_N"/>
</dbReference>
<proteinExistence type="inferred from homology"/>
<evidence type="ECO:0000256" key="4">
    <source>
        <dbReference type="ARBA" id="ARBA00022692"/>
    </source>
</evidence>
<dbReference type="Pfam" id="PF01189">
    <property type="entry name" value="Methyltr_RsmB-F"/>
    <property type="match status" value="1"/>
</dbReference>
<dbReference type="InterPro" id="IPR049560">
    <property type="entry name" value="MeTrfase_RsmB-F_NOP2_cat"/>
</dbReference>
<evidence type="ECO:0000313" key="15">
    <source>
        <dbReference type="Proteomes" id="UP000053825"/>
    </source>
</evidence>
<dbReference type="InterPro" id="IPR023267">
    <property type="entry name" value="RCMT"/>
</dbReference>
<evidence type="ECO:0000313" key="14">
    <source>
        <dbReference type="EMBL" id="KOC62174.1"/>
    </source>
</evidence>
<evidence type="ECO:0000256" key="3">
    <source>
        <dbReference type="ARBA" id="ARBA00022691"/>
    </source>
</evidence>
<dbReference type="Gene3D" id="3.40.50.150">
    <property type="entry name" value="Vaccinia Virus protein VP39"/>
    <property type="match status" value="1"/>
</dbReference>
<dbReference type="InterPro" id="IPR029063">
    <property type="entry name" value="SAM-dependent_MTases_sf"/>
</dbReference>
<reference evidence="14 15" key="1">
    <citation type="submission" date="2015-07" db="EMBL/GenBank/DDBJ databases">
        <title>The genome of Habropoda laboriosa.</title>
        <authorList>
            <person name="Pan H."/>
            <person name="Kapheim K."/>
        </authorList>
    </citation>
    <scope>NUCLEOTIDE SEQUENCE [LARGE SCALE GENOMIC DNA]</scope>
    <source>
        <strain evidence="14">0110345459</strain>
    </source>
</reference>
<dbReference type="InterPro" id="IPR019013">
    <property type="entry name" value="Vma21"/>
</dbReference>
<gene>
    <name evidence="14" type="ORF">WH47_03932</name>
</gene>
<feature type="transmembrane region" description="Helical" evidence="12">
    <location>
        <begin position="173"/>
        <end position="197"/>
    </location>
</feature>
<keyword evidence="2 10" id="KW-0808">Transferase</keyword>
<evidence type="ECO:0000256" key="12">
    <source>
        <dbReference type="SAM" id="Phobius"/>
    </source>
</evidence>
<dbReference type="AlphaFoldDB" id="A0A0L7QUD6"/>
<name>A0A0L7QUD6_9HYME</name>
<dbReference type="SUPFAM" id="SSF53335">
    <property type="entry name" value="S-adenosyl-L-methionine-dependent methyltransferases"/>
    <property type="match status" value="1"/>
</dbReference>
<evidence type="ECO:0000256" key="8">
    <source>
        <dbReference type="ARBA" id="ARBA00023136"/>
    </source>
</evidence>
<comment type="similarity">
    <text evidence="10">Belongs to the class I-like SAM-binding methyltransferase superfamily. RsmB/NOP family.</text>
</comment>
<dbReference type="STRING" id="597456.A0A0L7QUD6"/>